<gene>
    <name evidence="1" type="ORF">LOK49_LG03G02241</name>
</gene>
<organism evidence="1 2">
    <name type="scientific">Camellia lanceoleosa</name>
    <dbReference type="NCBI Taxonomy" id="1840588"/>
    <lineage>
        <taxon>Eukaryota</taxon>
        <taxon>Viridiplantae</taxon>
        <taxon>Streptophyta</taxon>
        <taxon>Embryophyta</taxon>
        <taxon>Tracheophyta</taxon>
        <taxon>Spermatophyta</taxon>
        <taxon>Magnoliopsida</taxon>
        <taxon>eudicotyledons</taxon>
        <taxon>Gunneridae</taxon>
        <taxon>Pentapetalae</taxon>
        <taxon>asterids</taxon>
        <taxon>Ericales</taxon>
        <taxon>Theaceae</taxon>
        <taxon>Camellia</taxon>
    </lineage>
</organism>
<comment type="caution">
    <text evidence="1">The sequence shown here is derived from an EMBL/GenBank/DDBJ whole genome shotgun (WGS) entry which is preliminary data.</text>
</comment>
<keyword evidence="1" id="KW-0808">Transferase</keyword>
<sequence length="197" mass="22100">MRINYIIKLAFSCPTATAVSALFLLPSALNFLRRHIVTHPNIVQYYGSEIIGDRFYIYLEYVHPGSINKYVHEHCGAITECVVRSFTCHILSGLAYLHSTKTIHRRKGLWIQVASVLMFFDQLEIKISFVMQLSGPAANLSLKGSPYWMALEKDVSSDIALAVDIWSLGCTIIEMLNGKPPWSEYEGGIPSPESTLC</sequence>
<protein>
    <submittedName>
        <fullName evidence="1">Mitogen-activated protein kinase kinase kinase 5</fullName>
    </submittedName>
</protein>
<name>A0ACC0IFH0_9ERIC</name>
<accession>A0ACC0IFH0</accession>
<dbReference type="Proteomes" id="UP001060215">
    <property type="component" value="Chromosome 6"/>
</dbReference>
<keyword evidence="1" id="KW-0418">Kinase</keyword>
<reference evidence="1 2" key="1">
    <citation type="journal article" date="2022" name="Plant J.">
        <title>Chromosome-level genome of Camellia lanceoleosa provides a valuable resource for understanding genome evolution and self-incompatibility.</title>
        <authorList>
            <person name="Gong W."/>
            <person name="Xiao S."/>
            <person name="Wang L."/>
            <person name="Liao Z."/>
            <person name="Chang Y."/>
            <person name="Mo W."/>
            <person name="Hu G."/>
            <person name="Li W."/>
            <person name="Zhao G."/>
            <person name="Zhu H."/>
            <person name="Hu X."/>
            <person name="Ji K."/>
            <person name="Xiang X."/>
            <person name="Song Q."/>
            <person name="Yuan D."/>
            <person name="Jin S."/>
            <person name="Zhang L."/>
        </authorList>
    </citation>
    <scope>NUCLEOTIDE SEQUENCE [LARGE SCALE GENOMIC DNA]</scope>
    <source>
        <strain evidence="1">SQ_2022a</strain>
    </source>
</reference>
<evidence type="ECO:0000313" key="1">
    <source>
        <dbReference type="EMBL" id="KAI8022461.1"/>
    </source>
</evidence>
<dbReference type="EMBL" id="CM045763">
    <property type="protein sequence ID" value="KAI8022461.1"/>
    <property type="molecule type" value="Genomic_DNA"/>
</dbReference>
<evidence type="ECO:0000313" key="2">
    <source>
        <dbReference type="Proteomes" id="UP001060215"/>
    </source>
</evidence>
<proteinExistence type="predicted"/>
<keyword evidence="2" id="KW-1185">Reference proteome</keyword>